<keyword evidence="4" id="KW-0145">Chemotaxis</keyword>
<evidence type="ECO:0000259" key="13">
    <source>
        <dbReference type="PROSITE" id="PS50112"/>
    </source>
</evidence>
<dbReference type="GO" id="GO:0007165">
    <property type="term" value="P:signal transduction"/>
    <property type="evidence" value="ECO:0007669"/>
    <property type="project" value="UniProtKB-KW"/>
</dbReference>
<dbReference type="PANTHER" id="PTHR43531:SF7">
    <property type="entry name" value="AEROTAXIS RECEPTOR"/>
    <property type="match status" value="1"/>
</dbReference>
<dbReference type="CDD" id="cd00130">
    <property type="entry name" value="PAS"/>
    <property type="match status" value="1"/>
</dbReference>
<dbReference type="CDD" id="cd11386">
    <property type="entry name" value="MCP_signal"/>
    <property type="match status" value="1"/>
</dbReference>
<feature type="domain" description="Methyl-accepting transducer" evidence="12">
    <location>
        <begin position="271"/>
        <end position="500"/>
    </location>
</feature>
<accession>A0A1H7H9X0</accession>
<keyword evidence="15" id="KW-1185">Reference proteome</keyword>
<dbReference type="Gene3D" id="3.30.450.20">
    <property type="entry name" value="PAS domain"/>
    <property type="match status" value="1"/>
</dbReference>
<dbReference type="SMART" id="SM00086">
    <property type="entry name" value="PAC"/>
    <property type="match status" value="1"/>
</dbReference>
<dbReference type="InterPro" id="IPR013655">
    <property type="entry name" value="PAS_fold_3"/>
</dbReference>
<keyword evidence="3" id="KW-0488">Methylation</keyword>
<evidence type="ECO:0000313" key="14">
    <source>
        <dbReference type="EMBL" id="SEK45830.1"/>
    </source>
</evidence>
<evidence type="ECO:0000259" key="12">
    <source>
        <dbReference type="PROSITE" id="PS50111"/>
    </source>
</evidence>
<feature type="transmembrane region" description="Helical" evidence="11">
    <location>
        <begin position="171"/>
        <end position="188"/>
    </location>
</feature>
<dbReference type="InterPro" id="IPR004090">
    <property type="entry name" value="Chemotax_Me-accpt_rcpt"/>
</dbReference>
<dbReference type="SUPFAM" id="SSF55785">
    <property type="entry name" value="PYP-like sensor domain (PAS domain)"/>
    <property type="match status" value="1"/>
</dbReference>
<dbReference type="AlphaFoldDB" id="A0A1H7H9X0"/>
<dbReference type="OrthoDB" id="9806477at2"/>
<dbReference type="EMBL" id="FOAJ01000002">
    <property type="protein sequence ID" value="SEK45830.1"/>
    <property type="molecule type" value="Genomic_DNA"/>
</dbReference>
<dbReference type="STRING" id="416943.SAMN05445871_0162"/>
<keyword evidence="8 11" id="KW-0472">Membrane</keyword>
<evidence type="ECO:0000256" key="9">
    <source>
        <dbReference type="ARBA" id="ARBA00029447"/>
    </source>
</evidence>
<dbReference type="SMART" id="SM00283">
    <property type="entry name" value="MA"/>
    <property type="match status" value="1"/>
</dbReference>
<dbReference type="GO" id="GO:0005886">
    <property type="term" value="C:plasma membrane"/>
    <property type="evidence" value="ECO:0007669"/>
    <property type="project" value="UniProtKB-SubCell"/>
</dbReference>
<dbReference type="InterPro" id="IPR000014">
    <property type="entry name" value="PAS"/>
</dbReference>
<comment type="subcellular location">
    <subcellularLocation>
        <location evidence="1">Cell inner membrane</location>
        <topology evidence="1">Multi-pass membrane protein</topology>
    </subcellularLocation>
</comment>
<evidence type="ECO:0000256" key="8">
    <source>
        <dbReference type="ARBA" id="ARBA00023136"/>
    </source>
</evidence>
<dbReference type="PANTHER" id="PTHR43531">
    <property type="entry name" value="PROTEIN ICFG"/>
    <property type="match status" value="1"/>
</dbReference>
<dbReference type="Proteomes" id="UP000199120">
    <property type="component" value="Unassembled WGS sequence"/>
</dbReference>
<evidence type="ECO:0000256" key="11">
    <source>
        <dbReference type="SAM" id="Phobius"/>
    </source>
</evidence>
<evidence type="ECO:0000313" key="15">
    <source>
        <dbReference type="Proteomes" id="UP000199120"/>
    </source>
</evidence>
<evidence type="ECO:0000256" key="5">
    <source>
        <dbReference type="ARBA" id="ARBA00022519"/>
    </source>
</evidence>
<keyword evidence="7 11" id="KW-1133">Transmembrane helix</keyword>
<keyword evidence="2" id="KW-1003">Cell membrane</keyword>
<dbReference type="NCBIfam" id="TIGR00229">
    <property type="entry name" value="sensory_box"/>
    <property type="match status" value="1"/>
</dbReference>
<organism evidence="14 15">
    <name type="scientific">Paraburkholderia caballeronis</name>
    <dbReference type="NCBI Taxonomy" id="416943"/>
    <lineage>
        <taxon>Bacteria</taxon>
        <taxon>Pseudomonadati</taxon>
        <taxon>Pseudomonadota</taxon>
        <taxon>Betaproteobacteria</taxon>
        <taxon>Burkholderiales</taxon>
        <taxon>Burkholderiaceae</taxon>
        <taxon>Paraburkholderia</taxon>
    </lineage>
</organism>
<evidence type="ECO:0000256" key="3">
    <source>
        <dbReference type="ARBA" id="ARBA00022481"/>
    </source>
</evidence>
<proteinExistence type="inferred from homology"/>
<dbReference type="PROSITE" id="PS50112">
    <property type="entry name" value="PAS"/>
    <property type="match status" value="1"/>
</dbReference>
<dbReference type="Pfam" id="PF08447">
    <property type="entry name" value="PAS_3"/>
    <property type="match status" value="1"/>
</dbReference>
<feature type="domain" description="PAS" evidence="13">
    <location>
        <begin position="25"/>
        <end position="60"/>
    </location>
</feature>
<dbReference type="FunFam" id="3.30.450.20:FF:000046">
    <property type="entry name" value="Aerotaxis sensor receptor"/>
    <property type="match status" value="1"/>
</dbReference>
<keyword evidence="10" id="KW-0807">Transducer</keyword>
<name>A0A1H7H9X0_9BURK</name>
<gene>
    <name evidence="14" type="ORF">SAMN05192542_102148</name>
</gene>
<evidence type="ECO:0000256" key="2">
    <source>
        <dbReference type="ARBA" id="ARBA00022475"/>
    </source>
</evidence>
<evidence type="ECO:0000256" key="6">
    <source>
        <dbReference type="ARBA" id="ARBA00022692"/>
    </source>
</evidence>
<evidence type="ECO:0000256" key="4">
    <source>
        <dbReference type="ARBA" id="ARBA00022500"/>
    </source>
</evidence>
<dbReference type="GO" id="GO:0052131">
    <property type="term" value="P:positive aerotaxis"/>
    <property type="evidence" value="ECO:0007669"/>
    <property type="project" value="UniProtKB-ARBA"/>
</dbReference>
<sequence>MRNNQPVTQQEFEFPDNATLMSTTDVDSHITYANAAFIQISGFTSEEITGQPHNLVRHPDMPKEAFADMWATLKGGEPWTGLVKNRRKNGDHYWVRANATPVIRNGRPVGYMSVRTKASRDEIAAADALYRDFREGRARGLRIHKGLVVRGGALRWLSAFKTMPVRWRIRGALLVAAPALVAAGWLAGLGGAGLAGFAGTTVAISIAASLWLEAQISRPLEAMLKQALSVASGETQKVDHMDRVDEIGMTLRTISQLGLMFRWLIDDVSEQVMNVRTAIDEIAQGNNDLSRRTEQAASNVQQTAASMAQMTASVKSNAETAMQANTLSGTASDAAARGGEAVSEVVTTMSDITESSRKIADIIGVIDGIAFQTNILALNAAVEAARAGEQGRGFAVVAGEVRALAQRSANSAREIKALIGASVEKVESGSKLVNDAGKTMDDIVTQVKRVSDLIAEIRSATDEQSSGVTQVDRAVGDLDNITQQNAALVEESTAASESLRQQARSLVEAVSVFRR</sequence>
<dbReference type="InterPro" id="IPR004089">
    <property type="entry name" value="MCPsignal_dom"/>
</dbReference>
<dbReference type="RefSeq" id="WP_090541366.1">
    <property type="nucleotide sequence ID" value="NZ_FNSR01000001.1"/>
</dbReference>
<dbReference type="Pfam" id="PF00015">
    <property type="entry name" value="MCPsignal"/>
    <property type="match status" value="1"/>
</dbReference>
<keyword evidence="6 11" id="KW-0812">Transmembrane</keyword>
<keyword evidence="5" id="KW-0997">Cell inner membrane</keyword>
<dbReference type="GO" id="GO:0004888">
    <property type="term" value="F:transmembrane signaling receptor activity"/>
    <property type="evidence" value="ECO:0007669"/>
    <property type="project" value="InterPro"/>
</dbReference>
<reference evidence="15" key="1">
    <citation type="submission" date="2016-10" db="EMBL/GenBank/DDBJ databases">
        <authorList>
            <person name="Varghese N."/>
            <person name="Submissions S."/>
        </authorList>
    </citation>
    <scope>NUCLEOTIDE SEQUENCE [LARGE SCALE GENOMIC DNA]</scope>
    <source>
        <strain evidence="15">LMG 26416</strain>
    </source>
</reference>
<dbReference type="InterPro" id="IPR051310">
    <property type="entry name" value="MCP_chemotaxis"/>
</dbReference>
<dbReference type="InterPro" id="IPR035965">
    <property type="entry name" value="PAS-like_dom_sf"/>
</dbReference>
<comment type="similarity">
    <text evidence="9">Belongs to the methyl-accepting chemotaxis (MCP) protein family.</text>
</comment>
<dbReference type="SUPFAM" id="SSF58104">
    <property type="entry name" value="Methyl-accepting chemotaxis protein (MCP) signaling domain"/>
    <property type="match status" value="1"/>
</dbReference>
<protein>
    <submittedName>
        <fullName evidence="14">Methyl-accepting chemotaxis sensory transducer with Pas/Pac sensor</fullName>
    </submittedName>
</protein>
<evidence type="ECO:0000256" key="10">
    <source>
        <dbReference type="PROSITE-ProRule" id="PRU00284"/>
    </source>
</evidence>
<evidence type="ECO:0000256" key="7">
    <source>
        <dbReference type="ARBA" id="ARBA00022989"/>
    </source>
</evidence>
<dbReference type="PRINTS" id="PR00260">
    <property type="entry name" value="CHEMTRNSDUCR"/>
</dbReference>
<dbReference type="PROSITE" id="PS50111">
    <property type="entry name" value="CHEMOTAXIS_TRANSDUC_2"/>
    <property type="match status" value="1"/>
</dbReference>
<dbReference type="FunFam" id="1.10.287.950:FF:000001">
    <property type="entry name" value="Methyl-accepting chemotaxis sensory transducer"/>
    <property type="match status" value="1"/>
</dbReference>
<dbReference type="Gene3D" id="1.10.287.950">
    <property type="entry name" value="Methyl-accepting chemotaxis protein"/>
    <property type="match status" value="1"/>
</dbReference>
<dbReference type="InterPro" id="IPR001610">
    <property type="entry name" value="PAC"/>
</dbReference>
<evidence type="ECO:0000256" key="1">
    <source>
        <dbReference type="ARBA" id="ARBA00004429"/>
    </source>
</evidence>